<dbReference type="EMBL" id="JAULSV010000002">
    <property type="protein sequence ID" value="KAK0651151.1"/>
    <property type="molecule type" value="Genomic_DNA"/>
</dbReference>
<sequence length="117" mass="12971">MRLIDVETFSLSEFFGSQIPGYAILSHTRAPYFQGTEGFNCLARPDSISGKAGQECRARRCRAGRPGGRSARRRRPERHEVHCCAHGFKEGLVSTCPFSGTVFFVIREVASDVTDSD</sequence>
<name>A0AA39YEG2_9PEZI</name>
<organism evidence="1 2">
    <name type="scientific">Cercophora newfieldiana</name>
    <dbReference type="NCBI Taxonomy" id="92897"/>
    <lineage>
        <taxon>Eukaryota</taxon>
        <taxon>Fungi</taxon>
        <taxon>Dikarya</taxon>
        <taxon>Ascomycota</taxon>
        <taxon>Pezizomycotina</taxon>
        <taxon>Sordariomycetes</taxon>
        <taxon>Sordariomycetidae</taxon>
        <taxon>Sordariales</taxon>
        <taxon>Lasiosphaeriaceae</taxon>
        <taxon>Cercophora</taxon>
    </lineage>
</organism>
<reference evidence="1" key="1">
    <citation type="submission" date="2023-06" db="EMBL/GenBank/DDBJ databases">
        <title>Genome-scale phylogeny and comparative genomics of the fungal order Sordariales.</title>
        <authorList>
            <consortium name="Lawrence Berkeley National Laboratory"/>
            <person name="Hensen N."/>
            <person name="Bonometti L."/>
            <person name="Westerberg I."/>
            <person name="Brannstrom I.O."/>
            <person name="Guillou S."/>
            <person name="Cros-Aarteil S."/>
            <person name="Calhoun S."/>
            <person name="Haridas S."/>
            <person name="Kuo A."/>
            <person name="Mondo S."/>
            <person name="Pangilinan J."/>
            <person name="Riley R."/>
            <person name="Labutti K."/>
            <person name="Andreopoulos B."/>
            <person name="Lipzen A."/>
            <person name="Chen C."/>
            <person name="Yanf M."/>
            <person name="Daum C."/>
            <person name="Ng V."/>
            <person name="Clum A."/>
            <person name="Steindorff A."/>
            <person name="Ohm R."/>
            <person name="Martin F."/>
            <person name="Silar P."/>
            <person name="Natvig D."/>
            <person name="Lalanne C."/>
            <person name="Gautier V."/>
            <person name="Ament-Velasquez S.L."/>
            <person name="Kruys A."/>
            <person name="Hutchinson M.I."/>
            <person name="Powell A.J."/>
            <person name="Barry K."/>
            <person name="Miller A.N."/>
            <person name="Grigoriev I.V."/>
            <person name="Debuchy R."/>
            <person name="Gladieux P."/>
            <person name="Thoren M.H."/>
            <person name="Johannesson H."/>
        </authorList>
    </citation>
    <scope>NUCLEOTIDE SEQUENCE</scope>
    <source>
        <strain evidence="1">SMH2532-1</strain>
    </source>
</reference>
<protein>
    <submittedName>
        <fullName evidence="1">Uncharacterized protein</fullName>
    </submittedName>
</protein>
<evidence type="ECO:0000313" key="2">
    <source>
        <dbReference type="Proteomes" id="UP001174936"/>
    </source>
</evidence>
<gene>
    <name evidence="1" type="ORF">B0T16DRAFT_403236</name>
</gene>
<proteinExistence type="predicted"/>
<accession>A0AA39YEG2</accession>
<evidence type="ECO:0000313" key="1">
    <source>
        <dbReference type="EMBL" id="KAK0651151.1"/>
    </source>
</evidence>
<comment type="caution">
    <text evidence="1">The sequence shown here is derived from an EMBL/GenBank/DDBJ whole genome shotgun (WGS) entry which is preliminary data.</text>
</comment>
<dbReference type="Proteomes" id="UP001174936">
    <property type="component" value="Unassembled WGS sequence"/>
</dbReference>
<dbReference type="AlphaFoldDB" id="A0AA39YEG2"/>
<keyword evidence="2" id="KW-1185">Reference proteome</keyword>